<feature type="transmembrane region" description="Helical" evidence="1">
    <location>
        <begin position="124"/>
        <end position="149"/>
    </location>
</feature>
<feature type="transmembrane region" description="Helical" evidence="1">
    <location>
        <begin position="164"/>
        <end position="195"/>
    </location>
</feature>
<keyword evidence="1" id="KW-1133">Transmembrane helix</keyword>
<feature type="transmembrane region" description="Helical" evidence="1">
    <location>
        <begin position="12"/>
        <end position="30"/>
    </location>
</feature>
<dbReference type="EMBL" id="JAOQJL010000016">
    <property type="protein sequence ID" value="MCU6765633.1"/>
    <property type="molecule type" value="Genomic_DNA"/>
</dbReference>
<feature type="transmembrane region" description="Helical" evidence="1">
    <location>
        <begin position="36"/>
        <end position="55"/>
    </location>
</feature>
<name>A0ABT2TTR3_9FIRM</name>
<accession>A0ABT2TTR3</accession>
<proteinExistence type="predicted"/>
<organism evidence="2 3">
    <name type="scientific">Blautia ammoniilytica</name>
    <dbReference type="NCBI Taxonomy" id="2981782"/>
    <lineage>
        <taxon>Bacteria</taxon>
        <taxon>Bacillati</taxon>
        <taxon>Bacillota</taxon>
        <taxon>Clostridia</taxon>
        <taxon>Lachnospirales</taxon>
        <taxon>Lachnospiraceae</taxon>
        <taxon>Blautia</taxon>
    </lineage>
</organism>
<protein>
    <submittedName>
        <fullName evidence="2">ECF transporter S component</fullName>
    </submittedName>
</protein>
<gene>
    <name evidence="2" type="ORF">OCV61_09440</name>
</gene>
<keyword evidence="1" id="KW-0812">Transmembrane</keyword>
<reference evidence="2 3" key="1">
    <citation type="journal article" date="2021" name="ISME Commun">
        <title>Automated analysis of genomic sequences facilitates high-throughput and comprehensive description of bacteria.</title>
        <authorList>
            <person name="Hitch T.C.A."/>
        </authorList>
    </citation>
    <scope>NUCLEOTIDE SEQUENCE [LARGE SCALE GENOMIC DNA]</scope>
    <source>
        <strain evidence="2 3">Sanger_23</strain>
    </source>
</reference>
<evidence type="ECO:0000256" key="1">
    <source>
        <dbReference type="SAM" id="Phobius"/>
    </source>
</evidence>
<dbReference type="Proteomes" id="UP001652409">
    <property type="component" value="Unassembled WGS sequence"/>
</dbReference>
<dbReference type="RefSeq" id="WP_158421595.1">
    <property type="nucleotide sequence ID" value="NZ_JAOQJL010000016.1"/>
</dbReference>
<dbReference type="InterPro" id="IPR024529">
    <property type="entry name" value="ECF_trnsprt_substrate-spec"/>
</dbReference>
<sequence>MKNQLKTSQITMLGLMIAILLLMAYTPLGYLNIGPLAITFNVIPVAISAIVLGPAGGAVAGAVFGITSCLQCIGVGGSSAMGATLFAINPALAIIQRFVPRFLDGILLGYIFRGTRKKSKNVYLSCSVTGFFSAFLNTLFFMTMLVVLFGNSEYIQGLMGGQNVIVFICSFVGINAVCEMISSTVITGMVGAALYKARLLPGTATEGTEAVKRDAVRL</sequence>
<feature type="transmembrane region" description="Helical" evidence="1">
    <location>
        <begin position="62"/>
        <end position="88"/>
    </location>
</feature>
<dbReference type="Gene3D" id="1.10.1760.20">
    <property type="match status" value="1"/>
</dbReference>
<evidence type="ECO:0000313" key="2">
    <source>
        <dbReference type="EMBL" id="MCU6765633.1"/>
    </source>
</evidence>
<dbReference type="Pfam" id="PF12822">
    <property type="entry name" value="ECF_trnsprt"/>
    <property type="match status" value="1"/>
</dbReference>
<evidence type="ECO:0000313" key="3">
    <source>
        <dbReference type="Proteomes" id="UP001652409"/>
    </source>
</evidence>
<keyword evidence="1" id="KW-0472">Membrane</keyword>
<comment type="caution">
    <text evidence="2">The sequence shown here is derived from an EMBL/GenBank/DDBJ whole genome shotgun (WGS) entry which is preliminary data.</text>
</comment>
<keyword evidence="3" id="KW-1185">Reference proteome</keyword>